<protein>
    <submittedName>
        <fullName evidence="4">Glutathione S-transferase</fullName>
    </submittedName>
</protein>
<accession>A0A1C1CTG4</accession>
<dbReference type="PROSITE" id="PS50405">
    <property type="entry name" value="GST_CTER"/>
    <property type="match status" value="1"/>
</dbReference>
<gene>
    <name evidence="4" type="ORF">CLCR_08962</name>
</gene>
<dbReference type="STRING" id="86049.A0A1C1CTG4"/>
<feature type="domain" description="GST N-terminal" evidence="2">
    <location>
        <begin position="31"/>
        <end position="120"/>
    </location>
</feature>
<dbReference type="VEuPathDB" id="FungiDB:G647_06318"/>
<dbReference type="InterPro" id="IPR004046">
    <property type="entry name" value="GST_C"/>
</dbReference>
<proteinExistence type="predicted"/>
<keyword evidence="4" id="KW-0808">Transferase</keyword>
<feature type="region of interest" description="Disordered" evidence="1">
    <location>
        <begin position="1"/>
        <end position="29"/>
    </location>
</feature>
<dbReference type="Gene3D" id="3.40.30.10">
    <property type="entry name" value="Glutaredoxin"/>
    <property type="match status" value="1"/>
</dbReference>
<dbReference type="GO" id="GO:0004364">
    <property type="term" value="F:glutathione transferase activity"/>
    <property type="evidence" value="ECO:0007669"/>
    <property type="project" value="TreeGrafter"/>
</dbReference>
<dbReference type="EMBL" id="LGRB01000009">
    <property type="protein sequence ID" value="OCT51797.1"/>
    <property type="molecule type" value="Genomic_DNA"/>
</dbReference>
<dbReference type="VEuPathDB" id="FungiDB:CLCR_08962"/>
<dbReference type="CDD" id="cd03192">
    <property type="entry name" value="GST_C_Sigma_like"/>
    <property type="match status" value="1"/>
</dbReference>
<dbReference type="SUPFAM" id="SSF47616">
    <property type="entry name" value="GST C-terminal domain-like"/>
    <property type="match status" value="1"/>
</dbReference>
<dbReference type="InterPro" id="IPR036249">
    <property type="entry name" value="Thioredoxin-like_sf"/>
</dbReference>
<dbReference type="Pfam" id="PF14497">
    <property type="entry name" value="GST_C_3"/>
    <property type="match status" value="1"/>
</dbReference>
<dbReference type="PANTHER" id="PTHR11571:SF263">
    <property type="entry name" value="GLUTATHIONE S-TRANSFERASE"/>
    <property type="match status" value="1"/>
</dbReference>
<dbReference type="Gene3D" id="1.20.1050.10">
    <property type="match status" value="1"/>
</dbReference>
<dbReference type="InterPro" id="IPR010987">
    <property type="entry name" value="Glutathione-S-Trfase_C-like"/>
</dbReference>
<dbReference type="InterPro" id="IPR004045">
    <property type="entry name" value="Glutathione_S-Trfase_N"/>
</dbReference>
<dbReference type="eggNOG" id="ENOG502S090">
    <property type="taxonomic scope" value="Eukaryota"/>
</dbReference>
<dbReference type="OrthoDB" id="414243at2759"/>
<evidence type="ECO:0000256" key="1">
    <source>
        <dbReference type="SAM" id="MobiDB-lite"/>
    </source>
</evidence>
<dbReference type="Proteomes" id="UP000094526">
    <property type="component" value="Unassembled WGS sequence"/>
</dbReference>
<name>A0A1C1CTG4_9EURO</name>
<dbReference type="PROSITE" id="PS50404">
    <property type="entry name" value="GST_NTER"/>
    <property type="match status" value="1"/>
</dbReference>
<evidence type="ECO:0000313" key="5">
    <source>
        <dbReference type="Proteomes" id="UP000094526"/>
    </source>
</evidence>
<reference evidence="5" key="1">
    <citation type="submission" date="2015-07" db="EMBL/GenBank/DDBJ databases">
        <authorList>
            <person name="Teixeira M.M."/>
            <person name="Souza R.C."/>
            <person name="Almeida L.G."/>
            <person name="Vicente V.A."/>
            <person name="de Hoog S."/>
            <person name="Bocca A.L."/>
            <person name="de Almeida S.R."/>
            <person name="Vasconcelos A.T."/>
            <person name="Felipe M.S."/>
        </authorList>
    </citation>
    <scope>NUCLEOTIDE SEQUENCE [LARGE SCALE GENOMIC DNA]</scope>
    <source>
        <strain evidence="5">KSF</strain>
    </source>
</reference>
<dbReference type="GO" id="GO:0006749">
    <property type="term" value="P:glutathione metabolic process"/>
    <property type="evidence" value="ECO:0007669"/>
    <property type="project" value="TreeGrafter"/>
</dbReference>
<dbReference type="AlphaFoldDB" id="A0A1C1CTG4"/>
<dbReference type="InterPro" id="IPR050213">
    <property type="entry name" value="GST_superfamily"/>
</dbReference>
<feature type="domain" description="GST C-terminal" evidence="3">
    <location>
        <begin position="125"/>
        <end position="266"/>
    </location>
</feature>
<evidence type="ECO:0000313" key="4">
    <source>
        <dbReference type="EMBL" id="OCT51797.1"/>
    </source>
</evidence>
<organism evidence="4 5">
    <name type="scientific">Cladophialophora carrionii</name>
    <dbReference type="NCBI Taxonomy" id="86049"/>
    <lineage>
        <taxon>Eukaryota</taxon>
        <taxon>Fungi</taxon>
        <taxon>Dikarya</taxon>
        <taxon>Ascomycota</taxon>
        <taxon>Pezizomycotina</taxon>
        <taxon>Eurotiomycetes</taxon>
        <taxon>Chaetothyriomycetidae</taxon>
        <taxon>Chaetothyriales</taxon>
        <taxon>Herpotrichiellaceae</taxon>
        <taxon>Cladophialophora</taxon>
    </lineage>
</organism>
<dbReference type="FunFam" id="1.20.1050.10:FF:000051">
    <property type="entry name" value="Glutathione S-transferase"/>
    <property type="match status" value="1"/>
</dbReference>
<feature type="compositionally biased region" description="Low complexity" evidence="1">
    <location>
        <begin position="14"/>
        <end position="29"/>
    </location>
</feature>
<dbReference type="PANTHER" id="PTHR11571">
    <property type="entry name" value="GLUTATHIONE S-TRANSFERASE"/>
    <property type="match status" value="1"/>
</dbReference>
<keyword evidence="5" id="KW-1185">Reference proteome</keyword>
<dbReference type="InterPro" id="IPR036282">
    <property type="entry name" value="Glutathione-S-Trfase_C_sf"/>
</dbReference>
<sequence length="280" mass="30777">MATSTRSSKRQKTDGSAADSGPTSGTSSGDSYRLIYWPGIPGRGEHIRLAFEATGTAYTDVANTTDEGVNAVLSQISDKNLGDETNPPPLAPPILQHGTVLLSQTPNILSYLGLRLGLVPDPNEDPAGLYHVNALTLTALDGLSNEPHDTHHPIASGAYYEEQKEEAKKKAADYRAVRLPKFLGYFERVLKGPASQGGQYLYGGKLTYADLVLFQTLDGVSFAFPRRVRRLRETGEYDAVWGLYERVKGLEKASAYLASERRKGYSMGIYRHYEELDDEE</sequence>
<dbReference type="SUPFAM" id="SSF52833">
    <property type="entry name" value="Thioredoxin-like"/>
    <property type="match status" value="1"/>
</dbReference>
<comment type="caution">
    <text evidence="4">The sequence shown here is derived from an EMBL/GenBank/DDBJ whole genome shotgun (WGS) entry which is preliminary data.</text>
</comment>
<evidence type="ECO:0000259" key="3">
    <source>
        <dbReference type="PROSITE" id="PS50405"/>
    </source>
</evidence>
<evidence type="ECO:0000259" key="2">
    <source>
        <dbReference type="PROSITE" id="PS50404"/>
    </source>
</evidence>